<accession>A0A383U118</accession>
<dbReference type="AlphaFoldDB" id="A0A383U118"/>
<keyword evidence="1" id="KW-0812">Transmembrane</keyword>
<proteinExistence type="predicted"/>
<feature type="transmembrane region" description="Helical" evidence="1">
    <location>
        <begin position="118"/>
        <end position="138"/>
    </location>
</feature>
<gene>
    <name evidence="2" type="ORF">SAMEA104719789_01092</name>
</gene>
<sequence length="148" mass="16702">MTENLIKNTLAILIGLSIAMTIILLGATANKQWFDELNNIEIQTKSDIFLYWRDVVAQAPPNFFIALLTAYGIGSIVGGVVTAMFVPQAKQAYAMLIGFILFGIAVLDYFFINQHPTWYFISLLFVFFPFSWLGGKVVDEIQKRNKIL</sequence>
<protein>
    <submittedName>
        <fullName evidence="2">Uncharacterized protein</fullName>
    </submittedName>
</protein>
<feature type="transmembrane region" description="Helical" evidence="1">
    <location>
        <begin position="9"/>
        <end position="29"/>
    </location>
</feature>
<reference evidence="2 3" key="1">
    <citation type="submission" date="2018-09" db="EMBL/GenBank/DDBJ databases">
        <authorList>
            <consortium name="Pathogen Informatics"/>
        </authorList>
    </citation>
    <scope>NUCLEOTIDE SEQUENCE [LARGE SCALE GENOMIC DNA]</scope>
    <source>
        <strain evidence="2 3">OH-22767</strain>
    </source>
</reference>
<evidence type="ECO:0000313" key="3">
    <source>
        <dbReference type="Proteomes" id="UP000262142"/>
    </source>
</evidence>
<keyword evidence="3" id="KW-1185">Reference proteome</keyword>
<name>A0A383U118_9FLAO</name>
<feature type="transmembrane region" description="Helical" evidence="1">
    <location>
        <begin position="93"/>
        <end position="112"/>
    </location>
</feature>
<dbReference type="EMBL" id="UNSC01000004">
    <property type="protein sequence ID" value="SZD72976.1"/>
    <property type="molecule type" value="Genomic_DNA"/>
</dbReference>
<dbReference type="Proteomes" id="UP000262142">
    <property type="component" value="Unassembled WGS sequence"/>
</dbReference>
<keyword evidence="1" id="KW-0472">Membrane</keyword>
<dbReference type="OrthoDB" id="1452893at2"/>
<organism evidence="2 3">
    <name type="scientific">Candidatus Ornithobacterium hominis</name>
    <dbReference type="NCBI Taxonomy" id="2497989"/>
    <lineage>
        <taxon>Bacteria</taxon>
        <taxon>Pseudomonadati</taxon>
        <taxon>Bacteroidota</taxon>
        <taxon>Flavobacteriia</taxon>
        <taxon>Flavobacteriales</taxon>
        <taxon>Weeksellaceae</taxon>
        <taxon>Ornithobacterium</taxon>
    </lineage>
</organism>
<feature type="transmembrane region" description="Helical" evidence="1">
    <location>
        <begin position="63"/>
        <end position="86"/>
    </location>
</feature>
<keyword evidence="1" id="KW-1133">Transmembrane helix</keyword>
<evidence type="ECO:0000256" key="1">
    <source>
        <dbReference type="SAM" id="Phobius"/>
    </source>
</evidence>
<evidence type="ECO:0000313" key="2">
    <source>
        <dbReference type="EMBL" id="SZD72976.1"/>
    </source>
</evidence>